<dbReference type="Gene3D" id="3.30.457.50">
    <property type="entry name" value="Chromosome segregation protein Spc25"/>
    <property type="match status" value="1"/>
</dbReference>
<dbReference type="KEGG" id="lcm:102352867"/>
<dbReference type="GeneTree" id="ENSGT00390000002220"/>
<keyword evidence="12" id="KW-0995">Kinetochore</keyword>
<organism evidence="15 16">
    <name type="scientific">Latimeria chalumnae</name>
    <name type="common">Coelacanth</name>
    <dbReference type="NCBI Taxonomy" id="7897"/>
    <lineage>
        <taxon>Eukaryota</taxon>
        <taxon>Metazoa</taxon>
        <taxon>Chordata</taxon>
        <taxon>Craniata</taxon>
        <taxon>Vertebrata</taxon>
        <taxon>Euteleostomi</taxon>
        <taxon>Coelacanthiformes</taxon>
        <taxon>Coelacanthidae</taxon>
        <taxon>Latimeria</taxon>
    </lineage>
</organism>
<evidence type="ECO:0000313" key="15">
    <source>
        <dbReference type="Ensembl" id="ENSLACP00000003871.2"/>
    </source>
</evidence>
<reference evidence="16" key="1">
    <citation type="submission" date="2011-08" db="EMBL/GenBank/DDBJ databases">
        <title>The draft genome of Latimeria chalumnae.</title>
        <authorList>
            <person name="Di Palma F."/>
            <person name="Alfoldi J."/>
            <person name="Johnson J."/>
            <person name="Berlin A."/>
            <person name="Gnerre S."/>
            <person name="Jaffe D."/>
            <person name="MacCallum I."/>
            <person name="Young S."/>
            <person name="Walker B.J."/>
            <person name="Lander E."/>
            <person name="Lindblad-Toh K."/>
        </authorList>
    </citation>
    <scope>NUCLEOTIDE SEQUENCE [LARGE SCALE GENOMIC DNA]</scope>
    <source>
        <strain evidence="16">Wild caught</strain>
    </source>
</reference>
<evidence type="ECO:0000256" key="2">
    <source>
        <dbReference type="ARBA" id="ARBA00006379"/>
    </source>
</evidence>
<dbReference type="GO" id="GO:0031262">
    <property type="term" value="C:Ndc80 complex"/>
    <property type="evidence" value="ECO:0007669"/>
    <property type="project" value="InterPro"/>
</dbReference>
<comment type="subcellular location">
    <subcellularLocation>
        <location evidence="1">Chromosome</location>
        <location evidence="1">Centromere</location>
    </subcellularLocation>
    <subcellularLocation>
        <location evidence="12">Nucleus</location>
    </subcellularLocation>
    <subcellularLocation>
        <location evidence="12">Chromosome</location>
        <location evidence="12">Centromere</location>
        <location evidence="12">Kinetochore</location>
    </subcellularLocation>
</comment>
<gene>
    <name evidence="15" type="primary">SPC25</name>
</gene>
<name>H3A2K0_LATCH</name>
<reference evidence="15" key="2">
    <citation type="submission" date="2025-08" db="UniProtKB">
        <authorList>
            <consortium name="Ensembl"/>
        </authorList>
    </citation>
    <scope>IDENTIFICATION</scope>
</reference>
<keyword evidence="9 12" id="KW-0137">Centromere</keyword>
<dbReference type="CTD" id="57405"/>
<dbReference type="RefSeq" id="XP_006001326.1">
    <property type="nucleotide sequence ID" value="XM_006001264.3"/>
</dbReference>
<reference evidence="15" key="3">
    <citation type="submission" date="2025-09" db="UniProtKB">
        <authorList>
            <consortium name="Ensembl"/>
        </authorList>
    </citation>
    <scope>IDENTIFICATION</scope>
</reference>
<keyword evidence="4 12" id="KW-0158">Chromosome</keyword>
<dbReference type="Pfam" id="PF08234">
    <property type="entry name" value="Spindle_Spc25"/>
    <property type="match status" value="1"/>
</dbReference>
<dbReference type="STRING" id="7897.ENSLACP00000003871"/>
<feature type="domain" description="Chromosome segregation protein Spc25 C-terminal" evidence="14">
    <location>
        <begin position="156"/>
        <end position="224"/>
    </location>
</feature>
<evidence type="ECO:0000256" key="1">
    <source>
        <dbReference type="ARBA" id="ARBA00004584"/>
    </source>
</evidence>
<dbReference type="HOGENOM" id="CLU_102420_0_0_1"/>
<evidence type="ECO:0000259" key="14">
    <source>
        <dbReference type="Pfam" id="PF08234"/>
    </source>
</evidence>
<evidence type="ECO:0000256" key="3">
    <source>
        <dbReference type="ARBA" id="ARBA00013692"/>
    </source>
</evidence>
<sequence>MASVIADEQSIQLQLSELRTKLFRLQEGEEYTHQTVGLKQMYKESLKPLTEKFIKKYSEGELMREKIVACRNEIAQINMHIKEKQAQKEKCALDRECDEKQKPALIAKIQQLKEDLDNKKESISAHNKANKDRLKELQKSAELFKERLGLEIRKLHGEKLQFVFRYINQKDPERPYAFVLRINEQGEYEVLSCDPALECMAQLQQKVRETNNFSAFLANIRKAFIASVHVQN</sequence>
<evidence type="ECO:0000256" key="7">
    <source>
        <dbReference type="ARBA" id="ARBA00023054"/>
    </source>
</evidence>
<dbReference type="InParanoid" id="H3A2K0"/>
<evidence type="ECO:0000256" key="8">
    <source>
        <dbReference type="ARBA" id="ARBA00023306"/>
    </source>
</evidence>
<comment type="function">
    <text evidence="10">Acts as a component of the essential kinetochore-associated NDC80 complex, which is required for chromosome segregation and spindle checkpoint activity. Required for kinetochore integrity and the organization of stable microtubule binding sites in the outer plate of the kinetochore. The NDC80 complex synergistically enhances the affinity of the SKA1 complex for microtubules and may allow the NDC80 complex to track depolymerizing microtubules.</text>
</comment>
<evidence type="ECO:0000256" key="9">
    <source>
        <dbReference type="ARBA" id="ARBA00023328"/>
    </source>
</evidence>
<dbReference type="PANTHER" id="PTHR14281">
    <property type="entry name" value="KINETOCHORE PROTEIN SPC25-RELATED"/>
    <property type="match status" value="1"/>
</dbReference>
<dbReference type="AlphaFoldDB" id="H3A2K0"/>
<dbReference type="InterPro" id="IPR013255">
    <property type="entry name" value="Spc25_C"/>
</dbReference>
<dbReference type="InterPro" id="IPR045143">
    <property type="entry name" value="Spc25"/>
</dbReference>
<evidence type="ECO:0000256" key="13">
    <source>
        <dbReference type="SAM" id="Coils"/>
    </source>
</evidence>
<dbReference type="OrthoDB" id="6353017at2759"/>
<dbReference type="PANTHER" id="PTHR14281:SF0">
    <property type="entry name" value="KINETOCHORE PROTEIN SPC25"/>
    <property type="match status" value="1"/>
</dbReference>
<keyword evidence="16" id="KW-1185">Reference proteome</keyword>
<proteinExistence type="inferred from homology"/>
<dbReference type="eggNOG" id="KOG4657">
    <property type="taxonomic scope" value="Eukaryota"/>
</dbReference>
<dbReference type="FunFam" id="3.30.457.50:FF:000001">
    <property type="entry name" value="Probable kinetochore protein spc25"/>
    <property type="match status" value="1"/>
</dbReference>
<dbReference type="CDD" id="cd23784">
    <property type="entry name" value="RWD_Spc25"/>
    <property type="match status" value="1"/>
</dbReference>
<keyword evidence="7 13" id="KW-0175">Coiled coil</keyword>
<dbReference type="GO" id="GO:0007059">
    <property type="term" value="P:chromosome segregation"/>
    <property type="evidence" value="ECO:0007669"/>
    <property type="project" value="InterPro"/>
</dbReference>
<dbReference type="GO" id="GO:0005634">
    <property type="term" value="C:nucleus"/>
    <property type="evidence" value="ECO:0007669"/>
    <property type="project" value="UniProtKB-SubCell"/>
</dbReference>
<dbReference type="EMBL" id="AFYH01119089">
    <property type="status" value="NOT_ANNOTATED_CDS"/>
    <property type="molecule type" value="Genomic_DNA"/>
</dbReference>
<keyword evidence="8 12" id="KW-0131">Cell cycle</keyword>
<evidence type="ECO:0000256" key="12">
    <source>
        <dbReference type="RuleBase" id="RU367150"/>
    </source>
</evidence>
<dbReference type="GO" id="GO:0051301">
    <property type="term" value="P:cell division"/>
    <property type="evidence" value="ECO:0007669"/>
    <property type="project" value="UniProtKB-UniRule"/>
</dbReference>
<dbReference type="GeneID" id="102352867"/>
<keyword evidence="5 12" id="KW-0132">Cell division</keyword>
<evidence type="ECO:0000256" key="4">
    <source>
        <dbReference type="ARBA" id="ARBA00022454"/>
    </source>
</evidence>
<dbReference type="OMA" id="HCENIER"/>
<dbReference type="FunCoup" id="H3A2K0">
    <property type="interactions" value="615"/>
</dbReference>
<keyword evidence="6 12" id="KW-0498">Mitosis</keyword>
<dbReference type="Ensembl" id="ENSLACT00000003906.2">
    <property type="protein sequence ID" value="ENSLACP00000003871.2"/>
    <property type="gene ID" value="ENSLACG00000003448.2"/>
</dbReference>
<evidence type="ECO:0000256" key="6">
    <source>
        <dbReference type="ARBA" id="ARBA00022776"/>
    </source>
</evidence>
<keyword evidence="12" id="KW-0539">Nucleus</keyword>
<evidence type="ECO:0000256" key="11">
    <source>
        <dbReference type="ARBA" id="ARBA00065771"/>
    </source>
</evidence>
<dbReference type="Proteomes" id="UP000008672">
    <property type="component" value="Unassembled WGS sequence"/>
</dbReference>
<comment type="subunit">
    <text evidence="11">Component of the NDC80 complex, which is composed of ndc80, cdca1, spbc24 and spbc25. The NDC80 complex interacts with mis12 and zwint.</text>
</comment>
<dbReference type="EMBL" id="AFYH01119090">
    <property type="status" value="NOT_ANNOTATED_CDS"/>
    <property type="molecule type" value="Genomic_DNA"/>
</dbReference>
<evidence type="ECO:0000256" key="10">
    <source>
        <dbReference type="ARBA" id="ARBA00045419"/>
    </source>
</evidence>
<evidence type="ECO:0000313" key="16">
    <source>
        <dbReference type="Proteomes" id="UP000008672"/>
    </source>
</evidence>
<protein>
    <recommendedName>
        <fullName evidence="3 12">Kinetochore protein SPC25</fullName>
    </recommendedName>
</protein>
<accession>H3A2K0</accession>
<dbReference type="EMBL" id="AFYH01119088">
    <property type="status" value="NOT_ANNOTATED_CDS"/>
    <property type="molecule type" value="Genomic_DNA"/>
</dbReference>
<feature type="coiled-coil region" evidence="13">
    <location>
        <begin position="102"/>
        <end position="147"/>
    </location>
</feature>
<comment type="similarity">
    <text evidence="2 12">Belongs to the SPC25 family.</text>
</comment>
<evidence type="ECO:0000256" key="5">
    <source>
        <dbReference type="ARBA" id="ARBA00022618"/>
    </source>
</evidence>